<evidence type="ECO:0000313" key="1">
    <source>
        <dbReference type="EMBL" id="RGA01456.1"/>
    </source>
</evidence>
<proteinExistence type="predicted"/>
<reference evidence="1 2" key="1">
    <citation type="submission" date="2018-08" db="EMBL/GenBank/DDBJ databases">
        <title>Microbispora. triticiradicis sp. nov., a novel actinomycete isolated from the root of wheat (Triticum aestivum L.)).</title>
        <authorList>
            <person name="Han C."/>
        </authorList>
    </citation>
    <scope>NUCLEOTIDE SEQUENCE [LARGE SCALE GENOMIC DNA]</scope>
    <source>
        <strain evidence="1 2">NEAU-HRDPA2-9</strain>
    </source>
</reference>
<comment type="caution">
    <text evidence="1">The sequence shown here is derived from an EMBL/GenBank/DDBJ whole genome shotgun (WGS) entry which is preliminary data.</text>
</comment>
<organism evidence="1 2">
    <name type="scientific">Microbispora triticiradicis</name>
    <dbReference type="NCBI Taxonomy" id="2200763"/>
    <lineage>
        <taxon>Bacteria</taxon>
        <taxon>Bacillati</taxon>
        <taxon>Actinomycetota</taxon>
        <taxon>Actinomycetes</taxon>
        <taxon>Streptosporangiales</taxon>
        <taxon>Streptosporangiaceae</taxon>
        <taxon>Microbispora</taxon>
    </lineage>
</organism>
<name>A0ABX9LCT6_9ACTN</name>
<evidence type="ECO:0000313" key="2">
    <source>
        <dbReference type="Proteomes" id="UP000262538"/>
    </source>
</evidence>
<accession>A0ABX9LCT6</accession>
<sequence>MIRPPPTVSGQGFQSNSTLVSQLQGVQKFGEPVENVAVLHGCRRRHDDLPETNLRPVTGVVELHEQLQHLAWELLGLLVLPGFLRPVLVRDGVVLLPREGVVVPAAAGRLRKGHVAILSCSSMSMVRNAPVPTRKVTDK</sequence>
<keyword evidence="2" id="KW-1185">Reference proteome</keyword>
<dbReference type="EMBL" id="QFZU02000170">
    <property type="protein sequence ID" value="RGA01456.1"/>
    <property type="molecule type" value="Genomic_DNA"/>
</dbReference>
<gene>
    <name evidence="1" type="ORF">DI270_029415</name>
</gene>
<dbReference type="Proteomes" id="UP000262538">
    <property type="component" value="Unassembled WGS sequence"/>
</dbReference>
<protein>
    <submittedName>
        <fullName evidence="1">Uncharacterized protein</fullName>
    </submittedName>
</protein>